<keyword evidence="4" id="KW-0378">Hydrolase</keyword>
<dbReference type="InterPro" id="IPR000726">
    <property type="entry name" value="Glyco_hydro_19_cat"/>
</dbReference>
<dbReference type="InterPro" id="IPR023346">
    <property type="entry name" value="Lysozyme-like_dom_sf"/>
</dbReference>
<gene>
    <name evidence="4" type="ORF">WKW80_05160</name>
</gene>
<dbReference type="EMBL" id="JBBKZV010000002">
    <property type="protein sequence ID" value="MEJ8821426.1"/>
    <property type="molecule type" value="Genomic_DNA"/>
</dbReference>
<keyword evidence="5" id="KW-1185">Reference proteome</keyword>
<organism evidence="4 5">
    <name type="scientific">Variovorax humicola</name>
    <dbReference type="NCBI Taxonomy" id="1769758"/>
    <lineage>
        <taxon>Bacteria</taxon>
        <taxon>Pseudomonadati</taxon>
        <taxon>Pseudomonadota</taxon>
        <taxon>Betaproteobacteria</taxon>
        <taxon>Burkholderiales</taxon>
        <taxon>Comamonadaceae</taxon>
        <taxon>Variovorax</taxon>
    </lineage>
</organism>
<comment type="caution">
    <text evidence="4">The sequence shown here is derived from an EMBL/GenBank/DDBJ whole genome shotgun (WGS) entry which is preliminary data.</text>
</comment>
<keyword evidence="1" id="KW-0611">Plant defense</keyword>
<dbReference type="Pfam" id="PF00182">
    <property type="entry name" value="Glyco_hydro_19"/>
    <property type="match status" value="1"/>
</dbReference>
<evidence type="ECO:0000259" key="3">
    <source>
        <dbReference type="Pfam" id="PF00182"/>
    </source>
</evidence>
<reference evidence="4 5" key="1">
    <citation type="submission" date="2024-03" db="EMBL/GenBank/DDBJ databases">
        <title>Novel species of the genus Variovorax.</title>
        <authorList>
            <person name="Liu Q."/>
            <person name="Xin Y.-H."/>
        </authorList>
    </citation>
    <scope>NUCLEOTIDE SEQUENCE [LARGE SCALE GENOMIC DNA]</scope>
    <source>
        <strain evidence="4 5">KACC 18501</strain>
    </source>
</reference>
<keyword evidence="2" id="KW-1015">Disulfide bond</keyword>
<evidence type="ECO:0000313" key="5">
    <source>
        <dbReference type="Proteomes" id="UP001363010"/>
    </source>
</evidence>
<dbReference type="SUPFAM" id="SSF53955">
    <property type="entry name" value="Lysozyme-like"/>
    <property type="match status" value="1"/>
</dbReference>
<evidence type="ECO:0000256" key="2">
    <source>
        <dbReference type="ARBA" id="ARBA00023157"/>
    </source>
</evidence>
<dbReference type="Proteomes" id="UP001363010">
    <property type="component" value="Unassembled WGS sequence"/>
</dbReference>
<accession>A0ABU8VUD9</accession>
<dbReference type="PANTHER" id="PTHR22595:SF79">
    <property type="entry name" value="CHITINASE 12"/>
    <property type="match status" value="1"/>
</dbReference>
<dbReference type="RefSeq" id="WP_340362476.1">
    <property type="nucleotide sequence ID" value="NZ_JBBKZV010000002.1"/>
</dbReference>
<dbReference type="GO" id="GO:0016787">
    <property type="term" value="F:hydrolase activity"/>
    <property type="evidence" value="ECO:0007669"/>
    <property type="project" value="UniProtKB-KW"/>
</dbReference>
<evidence type="ECO:0000256" key="1">
    <source>
        <dbReference type="ARBA" id="ARBA00022821"/>
    </source>
</evidence>
<sequence>MDAQILANCTSSTLADAQTYAEPLTAAMERFGIDTPTRQAAFLATVAIESAKLSQVEESLYYKDATRLASIYPRAFKNAAEAQAYTRNPMALGRLLYAGYWGRGLIQLTWEKNYRAAGDALGFDYINQPSLVTEPQHAALTAGWFWGTNNCNGPADSADMRGVTLRVNGKALMHLAERTMQYEKNMAVLS</sequence>
<name>A0ABU8VUD9_9BURK</name>
<dbReference type="PANTHER" id="PTHR22595">
    <property type="entry name" value="CHITINASE-RELATED"/>
    <property type="match status" value="1"/>
</dbReference>
<protein>
    <submittedName>
        <fullName evidence="4">Glycoside hydrolase family 19 protein</fullName>
    </submittedName>
</protein>
<feature type="domain" description="Glycoside hydrolase family 19 catalytic" evidence="3">
    <location>
        <begin position="85"/>
        <end position="155"/>
    </location>
</feature>
<dbReference type="Gene3D" id="1.10.530.10">
    <property type="match status" value="1"/>
</dbReference>
<proteinExistence type="predicted"/>
<evidence type="ECO:0000313" key="4">
    <source>
        <dbReference type="EMBL" id="MEJ8821426.1"/>
    </source>
</evidence>